<protein>
    <submittedName>
        <fullName evidence="6">Syndetin</fullName>
    </submittedName>
</protein>
<evidence type="ECO:0000256" key="2">
    <source>
        <dbReference type="ARBA" id="ARBA00022927"/>
    </source>
</evidence>
<dbReference type="GO" id="GO:0032456">
    <property type="term" value="P:endocytic recycling"/>
    <property type="evidence" value="ECO:0007669"/>
    <property type="project" value="InterPro"/>
</dbReference>
<name>A0A9Q0RZN2_9DIPT</name>
<organism evidence="6 7">
    <name type="scientific">Pseudolycoriella hygida</name>
    <dbReference type="NCBI Taxonomy" id="35572"/>
    <lineage>
        <taxon>Eukaryota</taxon>
        <taxon>Metazoa</taxon>
        <taxon>Ecdysozoa</taxon>
        <taxon>Arthropoda</taxon>
        <taxon>Hexapoda</taxon>
        <taxon>Insecta</taxon>
        <taxon>Pterygota</taxon>
        <taxon>Neoptera</taxon>
        <taxon>Endopterygota</taxon>
        <taxon>Diptera</taxon>
        <taxon>Nematocera</taxon>
        <taxon>Sciaroidea</taxon>
        <taxon>Sciaridae</taxon>
        <taxon>Pseudolycoriella</taxon>
    </lineage>
</organism>
<evidence type="ECO:0000259" key="5">
    <source>
        <dbReference type="Pfam" id="PF10475"/>
    </source>
</evidence>
<dbReference type="Pfam" id="PF10475">
    <property type="entry name" value="Vps54_N"/>
    <property type="match status" value="1"/>
</dbReference>
<evidence type="ECO:0000313" key="6">
    <source>
        <dbReference type="EMBL" id="KAJ6638777.1"/>
    </source>
</evidence>
<dbReference type="PANTHER" id="PTHR13258">
    <property type="entry name" value="SYNDETIN"/>
    <property type="match status" value="1"/>
</dbReference>
<dbReference type="InterPro" id="IPR040047">
    <property type="entry name" value="VPS50"/>
</dbReference>
<dbReference type="GO" id="GO:0042147">
    <property type="term" value="P:retrograde transport, endosome to Golgi"/>
    <property type="evidence" value="ECO:0007669"/>
    <property type="project" value="InterPro"/>
</dbReference>
<dbReference type="InterPro" id="IPR019514">
    <property type="entry name" value="Syndetin_C"/>
</dbReference>
<dbReference type="EMBL" id="WJQU01000003">
    <property type="protein sequence ID" value="KAJ6638777.1"/>
    <property type="molecule type" value="Genomic_DNA"/>
</dbReference>
<dbReference type="AlphaFoldDB" id="A0A9Q0RZN2"/>
<reference evidence="6" key="1">
    <citation type="submission" date="2022-07" db="EMBL/GenBank/DDBJ databases">
        <authorList>
            <person name="Trinca V."/>
            <person name="Uliana J.V.C."/>
            <person name="Torres T.T."/>
            <person name="Ward R.J."/>
            <person name="Monesi N."/>
        </authorList>
    </citation>
    <scope>NUCLEOTIDE SEQUENCE</scope>
    <source>
        <strain evidence="6">HSMRA1968</strain>
        <tissue evidence="6">Whole embryos</tissue>
    </source>
</reference>
<comment type="caution">
    <text evidence="6">The sequence shown here is derived from an EMBL/GenBank/DDBJ whole genome shotgun (WGS) entry which is preliminary data.</text>
</comment>
<keyword evidence="1" id="KW-0813">Transport</keyword>
<evidence type="ECO:0000256" key="1">
    <source>
        <dbReference type="ARBA" id="ARBA00022448"/>
    </source>
</evidence>
<dbReference type="OrthoDB" id="10263345at2759"/>
<dbReference type="GO" id="GO:0000149">
    <property type="term" value="F:SNARE binding"/>
    <property type="evidence" value="ECO:0007669"/>
    <property type="project" value="TreeGrafter"/>
</dbReference>
<sequence length="939" mass="107875">MDEIKSKFRDLIQKQQNRNVKIPAMGFSEYFIQNLSNPIETPTTTTKVAKLSSDRRLPDQEILDGTEEIYFQENVNCGEYELKKFETTTLDYGTVEQAMMVLKQQHKVISKKVLQNILEQRTSCNEEFTQINETEKILNDSLVVCRSARSYLNYAKKNLTTTSLEILATYKKRETLQGLLETLHTIKKVKSYESQLQQLLNDGNYSGAISILLECKNLAENFSQYHCVEALSLKLQDTIMLTELQLDTVLNEMTQTFDTKKYSNLQEAYKMLGKTMIAMDQLHMNFISAIHTSAFTVLRQNTESNSDEKQKMLFEQMCENVPVDKYITCLIELCKFFWSILVCYYQVTMWHQNIQLFTKTDEPNDDYIQQKFKNGQSRIWNDIQSKICVYLSSSKLHTLKYEQFIQVLSIVQRLKKVGIEFCGENSVNLLESMKVQSVAFFRRYHAASLEEICLFLDNEAWMPINSFSSVIQLQEFRSVKKSLQRFLNATEAGDKSTSTLNNNVNKRIVENGDLDNESSSHSQDGSSVYGSCGYFYRFSEKSSPFDGGFDESMLEEDILAGIADESSCYFSEESEEEQLESLPNRVNVNDSCSSTNTVIVNNSSLNVLRCIGRYLQMCRLLHSISGQIIASMTELIDFYTFVVHDVFGNDLPVPKENLYTNQLNNNLLRISQDVVPKVKTWPPPFSMIQMELCNTESSYGLLQRIVGVESCISLVQQFHQLRGYMEHLLPPNDRVALRDFLDTTIEYINDLRKPIFMCVTARVIDLQNVLNAMAKVKWDINHVNVEHSAYVDNLNRGVQSFQMRLSEVNGIVQVPATAIWDSLAHVLTHTLVEGYANAKKCSAGGRALMQLDFAYFMSILELMSNCKFPNHRSYVDAYIKAFYMPKDSMEEWIMEQKQRRDYSNKQLITLINGTCVNDKKTRQKLLAIVENTVICGSPS</sequence>
<feature type="domain" description="Vacuolar protein sorting-associated protein 54 N-terminal" evidence="5">
    <location>
        <begin position="63"/>
        <end position="350"/>
    </location>
</feature>
<dbReference type="GO" id="GO:0015031">
    <property type="term" value="P:protein transport"/>
    <property type="evidence" value="ECO:0007669"/>
    <property type="project" value="UniProtKB-KW"/>
</dbReference>
<evidence type="ECO:0000259" key="4">
    <source>
        <dbReference type="Pfam" id="PF10474"/>
    </source>
</evidence>
<accession>A0A9Q0RZN2</accession>
<keyword evidence="2" id="KW-0653">Protein transport</keyword>
<keyword evidence="3" id="KW-0175">Coiled coil</keyword>
<dbReference type="PANTHER" id="PTHR13258:SF0">
    <property type="entry name" value="SYNDETIN"/>
    <property type="match status" value="1"/>
</dbReference>
<gene>
    <name evidence="6" type="primary">VPS50</name>
    <name evidence="6" type="ORF">Bhyg_11515</name>
</gene>
<evidence type="ECO:0000313" key="7">
    <source>
        <dbReference type="Proteomes" id="UP001151699"/>
    </source>
</evidence>
<feature type="domain" description="Syndetin C-terminal" evidence="4">
    <location>
        <begin position="699"/>
        <end position="930"/>
    </location>
</feature>
<keyword evidence="7" id="KW-1185">Reference proteome</keyword>
<dbReference type="Proteomes" id="UP001151699">
    <property type="component" value="Chromosome X"/>
</dbReference>
<evidence type="ECO:0000256" key="3">
    <source>
        <dbReference type="ARBA" id="ARBA00023054"/>
    </source>
</evidence>
<dbReference type="GO" id="GO:1990745">
    <property type="term" value="C:EARP complex"/>
    <property type="evidence" value="ECO:0007669"/>
    <property type="project" value="InterPro"/>
</dbReference>
<dbReference type="Pfam" id="PF10474">
    <property type="entry name" value="Syndetin_C"/>
    <property type="match status" value="1"/>
</dbReference>
<dbReference type="GO" id="GO:0005829">
    <property type="term" value="C:cytosol"/>
    <property type="evidence" value="ECO:0007669"/>
    <property type="project" value="GOC"/>
</dbReference>
<dbReference type="InterPro" id="IPR019515">
    <property type="entry name" value="VPS54_N"/>
</dbReference>
<proteinExistence type="predicted"/>